<feature type="transmembrane region" description="Helical" evidence="1">
    <location>
        <begin position="137"/>
        <end position="153"/>
    </location>
</feature>
<dbReference type="Gene3D" id="1.20.144.10">
    <property type="entry name" value="Phosphatidic acid phosphatase type 2/haloperoxidase"/>
    <property type="match status" value="1"/>
</dbReference>
<evidence type="ECO:0000313" key="4">
    <source>
        <dbReference type="Proteomes" id="UP000628463"/>
    </source>
</evidence>
<feature type="transmembrane region" description="Helical" evidence="1">
    <location>
        <begin position="84"/>
        <end position="106"/>
    </location>
</feature>
<feature type="domain" description="Phosphatidic acid phosphatase type 2/haloperoxidase" evidence="2">
    <location>
        <begin position="101"/>
        <end position="212"/>
    </location>
</feature>
<keyword evidence="1" id="KW-0812">Transmembrane</keyword>
<evidence type="ECO:0000256" key="1">
    <source>
        <dbReference type="SAM" id="Phobius"/>
    </source>
</evidence>
<evidence type="ECO:0000259" key="2">
    <source>
        <dbReference type="Pfam" id="PF01569"/>
    </source>
</evidence>
<feature type="transmembrane region" description="Helical" evidence="1">
    <location>
        <begin position="12"/>
        <end position="29"/>
    </location>
</feature>
<organism evidence="3 4">
    <name type="scientific">Lachnospira hominis</name>
    <name type="common">ex Liu et al. 2021</name>
    <dbReference type="NCBI Taxonomy" id="2763051"/>
    <lineage>
        <taxon>Bacteria</taxon>
        <taxon>Bacillati</taxon>
        <taxon>Bacillota</taxon>
        <taxon>Clostridia</taxon>
        <taxon>Lachnospirales</taxon>
        <taxon>Lachnospiraceae</taxon>
        <taxon>Lachnospira</taxon>
    </lineage>
</organism>
<gene>
    <name evidence="3" type="ORF">H8S01_00185</name>
</gene>
<proteinExistence type="predicted"/>
<dbReference type="Proteomes" id="UP000628463">
    <property type="component" value="Unassembled WGS sequence"/>
</dbReference>
<protein>
    <submittedName>
        <fullName evidence="3">Phosphatase PAP2 family protein</fullName>
    </submittedName>
</protein>
<keyword evidence="4" id="KW-1185">Reference proteome</keyword>
<sequence length="216" mass="24905">MGYKENKKHLKRCLYGLYVFIYLPWFFTLEHFIQPDMPGIHILNTPLDDKIPFCEYFIIPYILWFFYVVGSCIFMIYKASDKEFVQFALSLIIGMSLALTICMIYPNGLTLRPSYIPDNICGKIVKGLYKTDTSTNVFPSIHVYNSLAVHIALAKCEALKNKPAVRYASLVLCILICMSTIFLKQHSVIDVIGGFALMAVMYVFIYVIDYKKIIKR</sequence>
<feature type="transmembrane region" description="Helical" evidence="1">
    <location>
        <begin position="165"/>
        <end position="183"/>
    </location>
</feature>
<dbReference type="Pfam" id="PF01569">
    <property type="entry name" value="PAP2"/>
    <property type="match status" value="1"/>
</dbReference>
<comment type="caution">
    <text evidence="3">The sequence shown here is derived from an EMBL/GenBank/DDBJ whole genome shotgun (WGS) entry which is preliminary data.</text>
</comment>
<feature type="transmembrane region" description="Helical" evidence="1">
    <location>
        <begin position="189"/>
        <end position="208"/>
    </location>
</feature>
<dbReference type="SUPFAM" id="SSF48317">
    <property type="entry name" value="Acid phosphatase/Vanadium-dependent haloperoxidase"/>
    <property type="match status" value="1"/>
</dbReference>
<accession>A0ABR7FXZ5</accession>
<evidence type="ECO:0000313" key="3">
    <source>
        <dbReference type="EMBL" id="MBC5679386.1"/>
    </source>
</evidence>
<dbReference type="InterPro" id="IPR000326">
    <property type="entry name" value="PAP2/HPO"/>
</dbReference>
<dbReference type="EMBL" id="JACOPD010000001">
    <property type="protein sequence ID" value="MBC5679386.1"/>
    <property type="molecule type" value="Genomic_DNA"/>
</dbReference>
<dbReference type="RefSeq" id="WP_186835773.1">
    <property type="nucleotide sequence ID" value="NZ_JACOPD010000001.1"/>
</dbReference>
<name>A0ABR7FXZ5_9FIRM</name>
<keyword evidence="1" id="KW-1133">Transmembrane helix</keyword>
<reference evidence="3 4" key="1">
    <citation type="submission" date="2020-08" db="EMBL/GenBank/DDBJ databases">
        <title>Genome public.</title>
        <authorList>
            <person name="Liu C."/>
            <person name="Sun Q."/>
        </authorList>
    </citation>
    <scope>NUCLEOTIDE SEQUENCE [LARGE SCALE GENOMIC DNA]</scope>
    <source>
        <strain evidence="3 4">NSJ-43</strain>
    </source>
</reference>
<feature type="transmembrane region" description="Helical" evidence="1">
    <location>
        <begin position="56"/>
        <end position="77"/>
    </location>
</feature>
<dbReference type="InterPro" id="IPR036938">
    <property type="entry name" value="PAP2/HPO_sf"/>
</dbReference>
<keyword evidence="1" id="KW-0472">Membrane</keyword>